<protein>
    <submittedName>
        <fullName evidence="1">Uncharacterized protein</fullName>
    </submittedName>
</protein>
<accession>A0ACA8ZBU5</accession>
<organism evidence="1 2">
    <name type="scientific">Kyrpidia spormannii</name>
    <dbReference type="NCBI Taxonomy" id="2055160"/>
    <lineage>
        <taxon>Bacteria</taxon>
        <taxon>Bacillati</taxon>
        <taxon>Bacillota</taxon>
        <taxon>Bacilli</taxon>
        <taxon>Bacillales</taxon>
        <taxon>Alicyclobacillaceae</taxon>
        <taxon>Kyrpidia</taxon>
    </lineage>
</organism>
<sequence>MTGTGARRGPAGPAGARPPKRTECRLNGRGARSSVFAGRRVLKPESPPDEHASSLTAVFAAEVYLPWVRSAWPEIAFCAGDH</sequence>
<reference evidence="1" key="1">
    <citation type="submission" date="2020-04" db="EMBL/GenBank/DDBJ databases">
        <authorList>
            <person name="Hogendoorn C."/>
        </authorList>
    </citation>
    <scope>NUCLEOTIDE SEQUENCE</scope>
    <source>
        <strain evidence="1">FAVT5</strain>
    </source>
</reference>
<dbReference type="Proteomes" id="UP000501793">
    <property type="component" value="Chromosome"/>
</dbReference>
<proteinExistence type="predicted"/>
<evidence type="ECO:0000313" key="2">
    <source>
        <dbReference type="Proteomes" id="UP000501793"/>
    </source>
</evidence>
<keyword evidence="2" id="KW-1185">Reference proteome</keyword>
<evidence type="ECO:0000313" key="1">
    <source>
        <dbReference type="EMBL" id="CAB3394223.1"/>
    </source>
</evidence>
<name>A0ACA8ZBU5_9BACL</name>
<dbReference type="EMBL" id="LR792684">
    <property type="protein sequence ID" value="CAB3394223.1"/>
    <property type="molecule type" value="Genomic_DNA"/>
</dbReference>
<gene>
    <name evidence="1" type="ORF">FAVT5_2774</name>
</gene>